<dbReference type="Proteomes" id="UP000474296">
    <property type="component" value="Unassembled WGS sequence"/>
</dbReference>
<reference evidence="3 4" key="1">
    <citation type="submission" date="2020-01" db="EMBL/GenBank/DDBJ databases">
        <title>Spongiivirga citrea KCTC 32990T.</title>
        <authorList>
            <person name="Wang G."/>
        </authorList>
    </citation>
    <scope>NUCLEOTIDE SEQUENCE [LARGE SCALE GENOMIC DNA]</scope>
    <source>
        <strain evidence="3 4">KCTC 32990</strain>
    </source>
</reference>
<dbReference type="AlphaFoldDB" id="A0A6M0CGZ2"/>
<dbReference type="InterPro" id="IPR027039">
    <property type="entry name" value="Crtac1"/>
</dbReference>
<dbReference type="RefSeq" id="WP_164029459.1">
    <property type="nucleotide sequence ID" value="NZ_JAABOQ010000001.1"/>
</dbReference>
<dbReference type="InterPro" id="IPR011519">
    <property type="entry name" value="UnbV_ASPIC"/>
</dbReference>
<dbReference type="PANTHER" id="PTHR16026:SF0">
    <property type="entry name" value="CARTILAGE ACIDIC PROTEIN 1"/>
    <property type="match status" value="1"/>
</dbReference>
<evidence type="ECO:0000256" key="1">
    <source>
        <dbReference type="ARBA" id="ARBA00022729"/>
    </source>
</evidence>
<organism evidence="3 4">
    <name type="scientific">Spongiivirga citrea</name>
    <dbReference type="NCBI Taxonomy" id="1481457"/>
    <lineage>
        <taxon>Bacteria</taxon>
        <taxon>Pseudomonadati</taxon>
        <taxon>Bacteroidota</taxon>
        <taxon>Flavobacteriia</taxon>
        <taxon>Flavobacteriales</taxon>
        <taxon>Flavobacteriaceae</taxon>
        <taxon>Spongiivirga</taxon>
    </lineage>
</organism>
<dbReference type="Pfam" id="PF13517">
    <property type="entry name" value="FG-GAP_3"/>
    <property type="match status" value="5"/>
</dbReference>
<accession>A0A6M0CGZ2</accession>
<dbReference type="InterPro" id="IPR013517">
    <property type="entry name" value="FG-GAP"/>
</dbReference>
<dbReference type="InterPro" id="IPR028994">
    <property type="entry name" value="Integrin_alpha_N"/>
</dbReference>
<evidence type="ECO:0000313" key="3">
    <source>
        <dbReference type="EMBL" id="NER16213.1"/>
    </source>
</evidence>
<dbReference type="PANTHER" id="PTHR16026">
    <property type="entry name" value="CARTILAGE ACIDIC PROTEIN 1"/>
    <property type="match status" value="1"/>
</dbReference>
<keyword evidence="1" id="KW-0732">Signal</keyword>
<keyword evidence="4" id="KW-1185">Reference proteome</keyword>
<dbReference type="PROSITE" id="PS51257">
    <property type="entry name" value="PROKAR_LIPOPROTEIN"/>
    <property type="match status" value="1"/>
</dbReference>
<dbReference type="Pfam" id="PF07593">
    <property type="entry name" value="UnbV_ASPIC"/>
    <property type="match status" value="1"/>
</dbReference>
<evidence type="ECO:0000313" key="4">
    <source>
        <dbReference type="Proteomes" id="UP000474296"/>
    </source>
</evidence>
<sequence>MKFRLFIFVVIIFTSCRQEAGKSDNSIAENNEEKTLEKVFEQLKSDQTNITFSNTITDRIDTKENLFDYDFFYNGSGVGVGDINNDGLLDLFFCANQESNKLYLNKGNFVFEDISDKAGINASKGWSSGVTFADVNNDGWLDIYVSQGGPNKGEARKNRLYINKKDLTFNETAAEVGLADESISTQSSFFDFDKDGDLDCVVSNENELYGTDPSTFYEILNNNEKLLEQSSVHLYRNDNGNFKNITKQAGLLKPAFGLGLCVADINKDGWQDIYVANDYYVPDAMYINNGKGGFDDKIKEYTKQLSFYGMGVDIADINNDTKEDIFVLDMASSDHYRAKTLMASMNVDNFSLLVDSLEMPHQYMFNSLQLNKGSNSFTNVAHLTRVAKTDWSWAVLMEDFNLDGKKDIFVTNGYRRYALDNDLKQKIRQAKMKYRGRVPLSVKKELYYQMPSEKLPNLMYRGQGDLQFDEVAKNWGISDATFSNGAVTADLDNDGDLDIVVNNIDAEAGVYKNISVENKRGNYLKIVADGDLSETFATVTLKYNGKQQIATSKRTRGYLSSVDNAMYFGLGEVEKIDSVIITWPSGKQFMLNGMYTNQKFTFQETGFQEKEIPEVSNKFINGLNPKLLGLDFVHKENQFNDFNEEVLLPYKQSTLGPFMSKGDANGDGLDDLFIGGASGQVSQLYIQTKQGFENKLIIAFEQDALYEDMESVFFDIDNDGDQDLYVVSGGNEWEFNSRNYIDRLYINDGSGNFERRKNTRLNEQHQSGKAVGAFDFDNDGDLDIIVGNRIEARHYPKPATSLIFRNDGGVLKEVVDVVAPEFAALGIVNDVAISDINKDGWPDFIAVGEWGTPGVFMNTNGIFKNTSVNSGLDDEKGWWFSVTETDVDNDGLADFVLGNVGLNLKHNASKEKPFKVYASDFDGNGTFDIVLSKKYKGKYVPSRGKECSTEQMPFISEKFGTYSDYANASLEDIYEDNLDNAYKAEVNTFKSRVLINNGDGSFQKEDLGIENQVFPILDGVNVDINQGSQKEMILVGTIYDTEVETPRLDGGGGVLSGEELNIDFDRSIKSTIQISHKTLGSLLLFGINNGPLAVYQLN</sequence>
<dbReference type="EMBL" id="JAABOQ010000001">
    <property type="protein sequence ID" value="NER16213.1"/>
    <property type="molecule type" value="Genomic_DNA"/>
</dbReference>
<dbReference type="SUPFAM" id="SSF69318">
    <property type="entry name" value="Integrin alpha N-terminal domain"/>
    <property type="match status" value="2"/>
</dbReference>
<name>A0A6M0CGZ2_9FLAO</name>
<feature type="domain" description="ASPIC/UnbV" evidence="2">
    <location>
        <begin position="537"/>
        <end position="599"/>
    </location>
</feature>
<dbReference type="Gene3D" id="2.130.10.130">
    <property type="entry name" value="Integrin alpha, N-terminal"/>
    <property type="match status" value="4"/>
</dbReference>
<proteinExistence type="predicted"/>
<comment type="caution">
    <text evidence="3">The sequence shown here is derived from an EMBL/GenBank/DDBJ whole genome shotgun (WGS) entry which is preliminary data.</text>
</comment>
<protein>
    <recommendedName>
        <fullName evidence="2">ASPIC/UnbV domain-containing protein</fullName>
    </recommendedName>
</protein>
<gene>
    <name evidence="3" type="ORF">GWK10_03270</name>
</gene>
<evidence type="ECO:0000259" key="2">
    <source>
        <dbReference type="Pfam" id="PF07593"/>
    </source>
</evidence>